<evidence type="ECO:0000313" key="3">
    <source>
        <dbReference type="Proteomes" id="UP001497623"/>
    </source>
</evidence>
<comment type="caution">
    <text evidence="2">The sequence shown here is derived from an EMBL/GenBank/DDBJ whole genome shotgun (WGS) entry which is preliminary data.</text>
</comment>
<dbReference type="Gene3D" id="3.80.10.10">
    <property type="entry name" value="Ribonuclease Inhibitor"/>
    <property type="match status" value="1"/>
</dbReference>
<organism evidence="2 3">
    <name type="scientific">Meganyctiphanes norvegica</name>
    <name type="common">Northern krill</name>
    <name type="synonym">Thysanopoda norvegica</name>
    <dbReference type="NCBI Taxonomy" id="48144"/>
    <lineage>
        <taxon>Eukaryota</taxon>
        <taxon>Metazoa</taxon>
        <taxon>Ecdysozoa</taxon>
        <taxon>Arthropoda</taxon>
        <taxon>Crustacea</taxon>
        <taxon>Multicrustacea</taxon>
        <taxon>Malacostraca</taxon>
        <taxon>Eumalacostraca</taxon>
        <taxon>Eucarida</taxon>
        <taxon>Euphausiacea</taxon>
        <taxon>Euphausiidae</taxon>
        <taxon>Meganyctiphanes</taxon>
    </lineage>
</organism>
<name>A0AAV2R1Y5_MEGNR</name>
<dbReference type="InterPro" id="IPR001810">
    <property type="entry name" value="F-box_dom"/>
</dbReference>
<dbReference type="InterPro" id="IPR032675">
    <property type="entry name" value="LRR_dom_sf"/>
</dbReference>
<feature type="non-terminal residue" evidence="2">
    <location>
        <position position="325"/>
    </location>
</feature>
<proteinExistence type="predicted"/>
<keyword evidence="3" id="KW-1185">Reference proteome</keyword>
<dbReference type="InterPro" id="IPR036047">
    <property type="entry name" value="F-box-like_dom_sf"/>
</dbReference>
<evidence type="ECO:0000259" key="1">
    <source>
        <dbReference type="PROSITE" id="PS50181"/>
    </source>
</evidence>
<feature type="domain" description="F-box" evidence="1">
    <location>
        <begin position="149"/>
        <end position="195"/>
    </location>
</feature>
<dbReference type="GO" id="GO:0031398">
    <property type="term" value="P:positive regulation of protein ubiquitination"/>
    <property type="evidence" value="ECO:0007669"/>
    <property type="project" value="TreeGrafter"/>
</dbReference>
<dbReference type="EMBL" id="CAXKWB010014800">
    <property type="protein sequence ID" value="CAL4111769.1"/>
    <property type="molecule type" value="Genomic_DNA"/>
</dbReference>
<dbReference type="PROSITE" id="PS50181">
    <property type="entry name" value="FBOX"/>
    <property type="match status" value="1"/>
</dbReference>
<dbReference type="Pfam" id="PF12937">
    <property type="entry name" value="F-box-like"/>
    <property type="match status" value="1"/>
</dbReference>
<reference evidence="2 3" key="1">
    <citation type="submission" date="2024-05" db="EMBL/GenBank/DDBJ databases">
        <authorList>
            <person name="Wallberg A."/>
        </authorList>
    </citation>
    <scope>NUCLEOTIDE SEQUENCE [LARGE SCALE GENOMIC DNA]</scope>
</reference>
<dbReference type="SUPFAM" id="SSF52047">
    <property type="entry name" value="RNI-like"/>
    <property type="match status" value="1"/>
</dbReference>
<sequence length="325" mass="36749">MSASAVSQGMTTHFTRASGPKVPFNLENDSDVLVFDGRLVFHAEERGHCNRHNSLHKRVYMKTRALPAMGKNMGFMVPKDASQGGTSGFCSISLSAWTKMLILNHHFFFCGFPTKKKKKIWQTTFVPEDSVNDEFFVYKRRRLDTIGGEDKLNRMSDELILHIFRWLPKFMLARCAQVCRRWKRLAFDETLWRRLDLGGKTLKPGVVGRVILRGSCVLRLAKAEVGGPIFSPQLQHLPNSLIVRSRLQYLDLSMTAIQPQALEEMLGVCSELRKLSLEHCTLTPAICSIIAHNTHLDTLNLAMCYGLNHASINSILQGCTRVECL</sequence>
<evidence type="ECO:0000313" key="2">
    <source>
        <dbReference type="EMBL" id="CAL4111769.1"/>
    </source>
</evidence>
<protein>
    <recommendedName>
        <fullName evidence="1">F-box domain-containing protein</fullName>
    </recommendedName>
</protein>
<dbReference type="PANTHER" id="PTHR20933">
    <property type="entry name" value="F-BOX ONLY PROTEIN 33"/>
    <property type="match status" value="1"/>
</dbReference>
<dbReference type="Proteomes" id="UP001497623">
    <property type="component" value="Unassembled WGS sequence"/>
</dbReference>
<dbReference type="SMART" id="SM00256">
    <property type="entry name" value="FBOX"/>
    <property type="match status" value="1"/>
</dbReference>
<dbReference type="CDD" id="cd22149">
    <property type="entry name" value="F-box_DmSKP2-like"/>
    <property type="match status" value="1"/>
</dbReference>
<dbReference type="PANTHER" id="PTHR20933:SF4">
    <property type="entry name" value="F-BOX INVOLVED IN POLYQ PATHOGENESIS, ISOFORM A"/>
    <property type="match status" value="1"/>
</dbReference>
<accession>A0AAV2R1Y5</accession>
<dbReference type="AlphaFoldDB" id="A0AAV2R1Y5"/>
<dbReference type="SUPFAM" id="SSF81383">
    <property type="entry name" value="F-box domain"/>
    <property type="match status" value="1"/>
</dbReference>
<gene>
    <name evidence="2" type="ORF">MNOR_LOCUS19717</name>
</gene>